<dbReference type="InterPro" id="IPR050302">
    <property type="entry name" value="Rab_GAP_TBC_domain"/>
</dbReference>
<dbReference type="PANTHER" id="PTHR47219">
    <property type="entry name" value="RAB GTPASE-ACTIVATING PROTEIN 1-LIKE"/>
    <property type="match status" value="1"/>
</dbReference>
<evidence type="ECO:0000256" key="1">
    <source>
        <dbReference type="SAM" id="MobiDB-lite"/>
    </source>
</evidence>
<dbReference type="SUPFAM" id="SSF47923">
    <property type="entry name" value="Ypt/Rab-GAP domain of gyp1p"/>
    <property type="match status" value="2"/>
</dbReference>
<feature type="region of interest" description="Disordered" evidence="1">
    <location>
        <begin position="1"/>
        <end position="83"/>
    </location>
</feature>
<protein>
    <recommendedName>
        <fullName evidence="2">Rab-GAP TBC domain-containing protein</fullName>
    </recommendedName>
</protein>
<dbReference type="AlphaFoldDB" id="A0AAD5X6B9"/>
<dbReference type="PANTHER" id="PTHR47219:SF9">
    <property type="entry name" value="GTPASE ACTIVATING PROTEIN AND CENTROSOME-ASSOCIATED, ISOFORM B"/>
    <property type="match status" value="1"/>
</dbReference>
<dbReference type="Gene3D" id="1.10.10.750">
    <property type="entry name" value="Ypt/Rab-GAP domain of gyp1p, domain 1"/>
    <property type="match status" value="1"/>
</dbReference>
<evidence type="ECO:0000259" key="2">
    <source>
        <dbReference type="PROSITE" id="PS50086"/>
    </source>
</evidence>
<dbReference type="FunFam" id="1.10.8.270:FF:000016">
    <property type="entry name" value="TBC1 domain family member 2A"/>
    <property type="match status" value="1"/>
</dbReference>
<evidence type="ECO:0000313" key="4">
    <source>
        <dbReference type="Proteomes" id="UP001212841"/>
    </source>
</evidence>
<comment type="caution">
    <text evidence="3">The sequence shown here is derived from an EMBL/GenBank/DDBJ whole genome shotgun (WGS) entry which is preliminary data.</text>
</comment>
<accession>A0AAD5X6B9</accession>
<gene>
    <name evidence="3" type="ORF">HK097_006753</name>
</gene>
<dbReference type="Gene3D" id="1.10.8.270">
    <property type="entry name" value="putative rabgap domain of human tbc1 domain family member 14 like domains"/>
    <property type="match status" value="1"/>
</dbReference>
<evidence type="ECO:0000313" key="3">
    <source>
        <dbReference type="EMBL" id="KAJ3052176.1"/>
    </source>
</evidence>
<feature type="compositionally biased region" description="Basic and acidic residues" evidence="1">
    <location>
        <begin position="1"/>
        <end position="15"/>
    </location>
</feature>
<dbReference type="GO" id="GO:0031267">
    <property type="term" value="F:small GTPase binding"/>
    <property type="evidence" value="ECO:0007669"/>
    <property type="project" value="TreeGrafter"/>
</dbReference>
<organism evidence="3 4">
    <name type="scientific">Rhizophlyctis rosea</name>
    <dbReference type="NCBI Taxonomy" id="64517"/>
    <lineage>
        <taxon>Eukaryota</taxon>
        <taxon>Fungi</taxon>
        <taxon>Fungi incertae sedis</taxon>
        <taxon>Chytridiomycota</taxon>
        <taxon>Chytridiomycota incertae sedis</taxon>
        <taxon>Chytridiomycetes</taxon>
        <taxon>Rhizophlyctidales</taxon>
        <taxon>Rhizophlyctidaceae</taxon>
        <taxon>Rhizophlyctis</taxon>
    </lineage>
</organism>
<name>A0AAD5X6B9_9FUNG</name>
<dbReference type="InterPro" id="IPR000195">
    <property type="entry name" value="Rab-GAP-TBC_dom"/>
</dbReference>
<feature type="domain" description="Rab-GAP TBC" evidence="2">
    <location>
        <begin position="145"/>
        <end position="330"/>
    </location>
</feature>
<dbReference type="Gene3D" id="1.10.472.80">
    <property type="entry name" value="Ypt/Rab-GAP domain of gyp1p, domain 3"/>
    <property type="match status" value="1"/>
</dbReference>
<dbReference type="InterPro" id="IPR035969">
    <property type="entry name" value="Rab-GAP_TBC_sf"/>
</dbReference>
<dbReference type="Proteomes" id="UP001212841">
    <property type="component" value="Unassembled WGS sequence"/>
</dbReference>
<keyword evidence="4" id="KW-1185">Reference proteome</keyword>
<dbReference type="PROSITE" id="PS50086">
    <property type="entry name" value="TBC_RABGAP"/>
    <property type="match status" value="1"/>
</dbReference>
<dbReference type="EMBL" id="JADGJD010000318">
    <property type="protein sequence ID" value="KAJ3052176.1"/>
    <property type="molecule type" value="Genomic_DNA"/>
</dbReference>
<dbReference type="Pfam" id="PF00566">
    <property type="entry name" value="RabGAP-TBC"/>
    <property type="match status" value="1"/>
</dbReference>
<dbReference type="GO" id="GO:0005096">
    <property type="term" value="F:GTPase activator activity"/>
    <property type="evidence" value="ECO:0007669"/>
    <property type="project" value="TreeGrafter"/>
</dbReference>
<dbReference type="SMART" id="SM00164">
    <property type="entry name" value="TBC"/>
    <property type="match status" value="1"/>
</dbReference>
<sequence>MSHTRDPSTRSDKYSTHTADSSDVSDSDIDRNGSLDIISWQRQRDVEKAANQGQLPPLPPLQSDESRPSVTDGDDSASARAGIRKRKPYIDEYGFYTDQGPVQIVTTQKQRKQLKDKEGQWVRILENWSSQSKRRGKIKKLCRMGIPESMRAKAWVALAGSDKIREAGLFERLLKQEDLPIFDVIERDVDRCFPEHFMFHDPNSEGQVNLRNVLRAYAAYKPEIGYCQGMGMLVGMMLMHMQPEDAFWLLVRTLDAYIPDFFNPSLTQLRIDAAVFEFLLHRSNKRLARHLDNNEVLPLMYITQWFMTIYTTTLPWETTLRIWDMFYCEGAKPLFRIGLAILKITKGYLLKECPTNAELLSFLLHIPTNYLQADQLIEAALAIKLRGADVDRLRAKVAASAFPERGTVSLVRKKG</sequence>
<dbReference type="FunFam" id="1.10.472.80:FF:000008">
    <property type="entry name" value="TBC1 domain family member 10A"/>
    <property type="match status" value="1"/>
</dbReference>
<reference evidence="3" key="1">
    <citation type="submission" date="2020-05" db="EMBL/GenBank/DDBJ databases">
        <title>Phylogenomic resolution of chytrid fungi.</title>
        <authorList>
            <person name="Stajich J.E."/>
            <person name="Amses K."/>
            <person name="Simmons R."/>
            <person name="Seto K."/>
            <person name="Myers J."/>
            <person name="Bonds A."/>
            <person name="Quandt C.A."/>
            <person name="Barry K."/>
            <person name="Liu P."/>
            <person name="Grigoriev I."/>
            <person name="Longcore J.E."/>
            <person name="James T.Y."/>
        </authorList>
    </citation>
    <scope>NUCLEOTIDE SEQUENCE</scope>
    <source>
        <strain evidence="3">JEL0318</strain>
    </source>
</reference>
<proteinExistence type="predicted"/>